<evidence type="ECO:0000313" key="3">
    <source>
        <dbReference type="Proteomes" id="UP000181992"/>
    </source>
</evidence>
<sequence length="176" mass="19488">MDYKNFIQSATFKKILYGLGVLFVALFVFQAGMFAGYQKASFSYRSGDNFHRMFGFNDRSGYRDELGFGGMMGRGDMISFSPDGFTSAYGATGIIVKVSLPTIIVSGTDKVEKVVLINDKTIIREFRNDFKGTDLKEGDEVVIMGTPDNKGQIEARLIRIFPIGSVRAIATSTNRN</sequence>
<keyword evidence="1" id="KW-0812">Transmembrane</keyword>
<proteinExistence type="predicted"/>
<organism evidence="2 3">
    <name type="scientific">Candidatus Nomurabacteria bacterium CG1_02_43_90</name>
    <dbReference type="NCBI Taxonomy" id="1805281"/>
    <lineage>
        <taxon>Bacteria</taxon>
        <taxon>Candidatus Nomuraibacteriota</taxon>
    </lineage>
</organism>
<accession>A0A1J4V3G5</accession>
<comment type="caution">
    <text evidence="2">The sequence shown here is derived from an EMBL/GenBank/DDBJ whole genome shotgun (WGS) entry which is preliminary data.</text>
</comment>
<dbReference type="AlphaFoldDB" id="A0A1J4V3G5"/>
<protein>
    <recommendedName>
        <fullName evidence="4">DUF5666 domain-containing protein</fullName>
    </recommendedName>
</protein>
<dbReference type="STRING" id="1805281.AUJ77_02975"/>
<dbReference type="EMBL" id="MNVN01000016">
    <property type="protein sequence ID" value="OIO30512.1"/>
    <property type="molecule type" value="Genomic_DNA"/>
</dbReference>
<evidence type="ECO:0008006" key="4">
    <source>
        <dbReference type="Google" id="ProtNLM"/>
    </source>
</evidence>
<reference evidence="2 3" key="1">
    <citation type="journal article" date="2016" name="Environ. Microbiol.">
        <title>Genomic resolution of a cold subsurface aquifer community provides metabolic insights for novel microbes adapted to high CO concentrations.</title>
        <authorList>
            <person name="Probst A.J."/>
            <person name="Castelle C.J."/>
            <person name="Singh A."/>
            <person name="Brown C.T."/>
            <person name="Anantharaman K."/>
            <person name="Sharon I."/>
            <person name="Hug L.A."/>
            <person name="Burstein D."/>
            <person name="Emerson J.B."/>
            <person name="Thomas B.C."/>
            <person name="Banfield J.F."/>
        </authorList>
    </citation>
    <scope>NUCLEOTIDE SEQUENCE [LARGE SCALE GENOMIC DNA]</scope>
    <source>
        <strain evidence="2">CG1_02_43_90</strain>
    </source>
</reference>
<gene>
    <name evidence="2" type="ORF">AUJ77_02975</name>
</gene>
<keyword evidence="1" id="KW-0472">Membrane</keyword>
<feature type="transmembrane region" description="Helical" evidence="1">
    <location>
        <begin position="15"/>
        <end position="37"/>
    </location>
</feature>
<name>A0A1J4V3G5_9BACT</name>
<evidence type="ECO:0000313" key="2">
    <source>
        <dbReference type="EMBL" id="OIO30512.1"/>
    </source>
</evidence>
<dbReference type="Proteomes" id="UP000181992">
    <property type="component" value="Unassembled WGS sequence"/>
</dbReference>
<evidence type="ECO:0000256" key="1">
    <source>
        <dbReference type="SAM" id="Phobius"/>
    </source>
</evidence>
<keyword evidence="1" id="KW-1133">Transmembrane helix</keyword>